<name>Q4PIU6_CAEEL</name>
<dbReference type="PaxDb" id="6239-K06B9.6"/>
<accession>Q4PIU6</accession>
<organism evidence="1 2">
    <name type="scientific">Caenorhabditis elegans</name>
    <dbReference type="NCBI Taxonomy" id="6239"/>
    <lineage>
        <taxon>Eukaryota</taxon>
        <taxon>Metazoa</taxon>
        <taxon>Ecdysozoa</taxon>
        <taxon>Nematoda</taxon>
        <taxon>Chromadorea</taxon>
        <taxon>Rhabditida</taxon>
        <taxon>Rhabditina</taxon>
        <taxon>Rhabditomorpha</taxon>
        <taxon>Rhabditoidea</taxon>
        <taxon>Rhabditidae</taxon>
        <taxon>Peloderinae</taxon>
        <taxon>Caenorhabditis</taxon>
    </lineage>
</organism>
<dbReference type="Proteomes" id="UP000001940">
    <property type="component" value="Chromosome IV"/>
</dbReference>
<dbReference type="HOGENOM" id="CLU_2796276_0_0_1"/>
<dbReference type="AlphaFoldDB" id="Q4PIU6"/>
<dbReference type="SMR" id="Q4PIU6"/>
<proteinExistence type="predicted"/>
<dbReference type="WormBase" id="K06B9.6">
    <property type="protein sequence ID" value="CE38845"/>
    <property type="gene ID" value="WBGene00044478"/>
</dbReference>
<dbReference type="RefSeq" id="NP_001033422.1">
    <property type="nucleotide sequence ID" value="NM_001038333.3"/>
</dbReference>
<sequence>MGTKAKNDREAIIQSGFGGSTESGECSDSSFYCDIFDSHGGSDAQEEEDCLRIGSGANKSRVAGLLEN</sequence>
<dbReference type="UCSC" id="K06B9.6">
    <property type="organism name" value="c. elegans"/>
</dbReference>
<protein>
    <submittedName>
        <fullName evidence="1">Uncharacterized protein</fullName>
    </submittedName>
</protein>
<reference evidence="1 2" key="1">
    <citation type="journal article" date="1998" name="Science">
        <title>Genome sequence of the nematode C. elegans: a platform for investigating biology.</title>
        <authorList>
            <consortium name="The C. elegans sequencing consortium"/>
            <person name="Sulson J.E."/>
            <person name="Waterston R."/>
        </authorList>
    </citation>
    <scope>NUCLEOTIDE SEQUENCE [LARGE SCALE GENOMIC DNA]</scope>
    <source>
        <strain evidence="1 2">Bristol N2</strain>
    </source>
</reference>
<dbReference type="EMBL" id="BX284604">
    <property type="protein sequence ID" value="CCD70279.1"/>
    <property type="molecule type" value="Genomic_DNA"/>
</dbReference>
<dbReference type="GeneID" id="3896764"/>
<dbReference type="STRING" id="6239.K06B9.6.1"/>
<evidence type="ECO:0000313" key="2">
    <source>
        <dbReference type="Proteomes" id="UP000001940"/>
    </source>
</evidence>
<dbReference type="KEGG" id="cel:CELE_K06B9.6"/>
<dbReference type="AGR" id="WB:WBGene00044478"/>
<evidence type="ECO:0000313" key="3">
    <source>
        <dbReference type="WormBase" id="K06B9.6"/>
    </source>
</evidence>
<dbReference type="InParanoid" id="Q4PIU6"/>
<dbReference type="Bgee" id="WBGene00044478">
    <property type="expression patterns" value="Expressed in larva and 3 other cell types or tissues"/>
</dbReference>
<keyword evidence="2" id="KW-1185">Reference proteome</keyword>
<evidence type="ECO:0000313" key="1">
    <source>
        <dbReference type="EMBL" id="CCD70279.1"/>
    </source>
</evidence>
<dbReference type="CTD" id="3896764"/>
<gene>
    <name evidence="1" type="ORF">CELE_K06B9.6</name>
    <name evidence="1 3" type="ORF">K06B9.6</name>
</gene>